<dbReference type="Gene3D" id="3.60.110.10">
    <property type="entry name" value="Carbon-nitrogen hydrolase"/>
    <property type="match status" value="1"/>
</dbReference>
<evidence type="ECO:0000256" key="8">
    <source>
        <dbReference type="ARBA" id="ARBA00023315"/>
    </source>
</evidence>
<keyword evidence="11" id="KW-0449">Lipoprotein</keyword>
<dbReference type="RefSeq" id="WP_147096354.1">
    <property type="nucleotide sequence ID" value="NZ_JBHUFH010000002.1"/>
</dbReference>
<organism evidence="11 12">
    <name type="scientific">Paracoccus aurantiacus</name>
    <dbReference type="NCBI Taxonomy" id="2599412"/>
    <lineage>
        <taxon>Bacteria</taxon>
        <taxon>Pseudomonadati</taxon>
        <taxon>Pseudomonadota</taxon>
        <taxon>Alphaproteobacteria</taxon>
        <taxon>Rhodobacterales</taxon>
        <taxon>Paracoccaceae</taxon>
        <taxon>Paracoccus</taxon>
    </lineage>
</organism>
<dbReference type="AlphaFoldDB" id="A0A5C6S7M8"/>
<feature type="transmembrane region" description="Helical" evidence="9">
    <location>
        <begin position="41"/>
        <end position="58"/>
    </location>
</feature>
<evidence type="ECO:0000256" key="5">
    <source>
        <dbReference type="ARBA" id="ARBA00022692"/>
    </source>
</evidence>
<dbReference type="EC" id="2.3.1.269" evidence="9"/>
<dbReference type="Pfam" id="PF20154">
    <property type="entry name" value="LNT_N"/>
    <property type="match status" value="1"/>
</dbReference>
<evidence type="ECO:0000256" key="2">
    <source>
        <dbReference type="ARBA" id="ARBA00010065"/>
    </source>
</evidence>
<comment type="caution">
    <text evidence="11">The sequence shown here is derived from an EMBL/GenBank/DDBJ whole genome shotgun (WGS) entry which is preliminary data.</text>
</comment>
<dbReference type="GO" id="GO:0016410">
    <property type="term" value="F:N-acyltransferase activity"/>
    <property type="evidence" value="ECO:0007669"/>
    <property type="project" value="UniProtKB-UniRule"/>
</dbReference>
<evidence type="ECO:0000256" key="3">
    <source>
        <dbReference type="ARBA" id="ARBA00022475"/>
    </source>
</evidence>
<evidence type="ECO:0000256" key="6">
    <source>
        <dbReference type="ARBA" id="ARBA00022989"/>
    </source>
</evidence>
<dbReference type="InterPro" id="IPR003010">
    <property type="entry name" value="C-N_Hydrolase"/>
</dbReference>
<keyword evidence="5 9" id="KW-0812">Transmembrane</keyword>
<dbReference type="GO" id="GO:0042158">
    <property type="term" value="P:lipoprotein biosynthetic process"/>
    <property type="evidence" value="ECO:0007669"/>
    <property type="project" value="UniProtKB-UniRule"/>
</dbReference>
<evidence type="ECO:0000259" key="10">
    <source>
        <dbReference type="PROSITE" id="PS50263"/>
    </source>
</evidence>
<dbReference type="OrthoDB" id="9804277at2"/>
<dbReference type="PANTHER" id="PTHR38686">
    <property type="entry name" value="APOLIPOPROTEIN N-ACYLTRANSFERASE"/>
    <property type="match status" value="1"/>
</dbReference>
<feature type="domain" description="CN hydrolase" evidence="10">
    <location>
        <begin position="249"/>
        <end position="488"/>
    </location>
</feature>
<evidence type="ECO:0000256" key="7">
    <source>
        <dbReference type="ARBA" id="ARBA00023136"/>
    </source>
</evidence>
<sequence>MTAPSPLANQPRLRTRAGFWQAARSSLCDLGLGAASALGQAPWGFWPVSLAALCLILWRVGSAQGSARSALRAFAAGTGYFALAMNWIVEPFLVEPDVYGWMAPFALIFLALGGGVFWAVPGFVAGRLTRGRSADEWRSRAIVFAAVMVMSDWLRGWIFTGLPWALLGHIWIDTPAAQAAAFIGPVGLSALSLTVAALPIAFWRKARRDPTGALPGAVLSVLLVAVVWTAGLNRLDTPIQNRDVTLRLVQPDADQALKWDPEWAQIFWQRLLEESAAPTSGPRPAAVIWPETAVSFLLNNAGNALPILSDAAGAPVLMGIQRAEETRYYNSLIEVAPGGKVAQIYDKFHLVPFGEYIPWGDLMARFGIGAFAARQGFGYTPGPGPQLLSPDGLPPVQPLICYEAIFPQHLRAVEGAEWLLQVTNDAWFGTRSGPYQHLAQARLRAIESGLPLMRAANTGITAAIDPLGRVTASLPLGVVGHIDAKLPAPLPVTLWTRLGPSPTLLAALLVLFGTILRRRHD</sequence>
<name>A0A5C6S7M8_9RHOB</name>
<dbReference type="InterPro" id="IPR004563">
    <property type="entry name" value="Apolipo_AcylTrfase"/>
</dbReference>
<evidence type="ECO:0000256" key="4">
    <source>
        <dbReference type="ARBA" id="ARBA00022679"/>
    </source>
</evidence>
<comment type="pathway">
    <text evidence="9">Protein modification; lipoprotein biosynthesis (N-acyl transfer).</text>
</comment>
<evidence type="ECO:0000256" key="9">
    <source>
        <dbReference type="HAMAP-Rule" id="MF_01148"/>
    </source>
</evidence>
<keyword evidence="3 9" id="KW-1003">Cell membrane</keyword>
<dbReference type="Pfam" id="PF00795">
    <property type="entry name" value="CN_hydrolase"/>
    <property type="match status" value="1"/>
</dbReference>
<evidence type="ECO:0000256" key="1">
    <source>
        <dbReference type="ARBA" id="ARBA00004651"/>
    </source>
</evidence>
<dbReference type="PROSITE" id="PS50263">
    <property type="entry name" value="CN_HYDROLASE"/>
    <property type="match status" value="1"/>
</dbReference>
<dbReference type="EMBL" id="VOPL01000001">
    <property type="protein sequence ID" value="TXB70869.1"/>
    <property type="molecule type" value="Genomic_DNA"/>
</dbReference>
<dbReference type="SUPFAM" id="SSF56317">
    <property type="entry name" value="Carbon-nitrogen hydrolase"/>
    <property type="match status" value="1"/>
</dbReference>
<reference evidence="11 12" key="1">
    <citation type="submission" date="2019-08" db="EMBL/GenBank/DDBJ databases">
        <authorList>
            <person name="Ye J."/>
        </authorList>
    </citation>
    <scope>NUCLEOTIDE SEQUENCE [LARGE SCALE GENOMIC DNA]</scope>
    <source>
        <strain evidence="11 12">TK008</strain>
    </source>
</reference>
<comment type="subcellular location">
    <subcellularLocation>
        <location evidence="1 9">Cell membrane</location>
        <topology evidence="1 9">Multi-pass membrane protein</topology>
    </subcellularLocation>
</comment>
<feature type="transmembrane region" description="Helical" evidence="9">
    <location>
        <begin position="494"/>
        <end position="516"/>
    </location>
</feature>
<protein>
    <recommendedName>
        <fullName evidence="9">Apolipoprotein N-acyltransferase</fullName>
        <shortName evidence="9">ALP N-acyltransferase</shortName>
        <ecNumber evidence="9">2.3.1.269</ecNumber>
    </recommendedName>
</protein>
<feature type="transmembrane region" description="Helical" evidence="9">
    <location>
        <begin position="70"/>
        <end position="89"/>
    </location>
</feature>
<comment type="similarity">
    <text evidence="2 9">Belongs to the CN hydrolase family. Apolipoprotein N-acyltransferase subfamily.</text>
</comment>
<dbReference type="PANTHER" id="PTHR38686:SF1">
    <property type="entry name" value="APOLIPOPROTEIN N-ACYLTRANSFERASE"/>
    <property type="match status" value="1"/>
</dbReference>
<comment type="function">
    <text evidence="9">Catalyzes the phospholipid dependent N-acylation of the N-terminal cysteine of apolipoprotein, the last step in lipoprotein maturation.</text>
</comment>
<comment type="catalytic activity">
    <reaction evidence="9">
        <text>N-terminal S-1,2-diacyl-sn-glyceryl-L-cysteinyl-[lipoprotein] + a glycerophospholipid = N-acyl-S-1,2-diacyl-sn-glyceryl-L-cysteinyl-[lipoprotein] + a 2-acyl-sn-glycero-3-phospholipid + H(+)</text>
        <dbReference type="Rhea" id="RHEA:48228"/>
        <dbReference type="Rhea" id="RHEA-COMP:14681"/>
        <dbReference type="Rhea" id="RHEA-COMP:14684"/>
        <dbReference type="ChEBI" id="CHEBI:15378"/>
        <dbReference type="ChEBI" id="CHEBI:136912"/>
        <dbReference type="ChEBI" id="CHEBI:140656"/>
        <dbReference type="ChEBI" id="CHEBI:140657"/>
        <dbReference type="ChEBI" id="CHEBI:140660"/>
        <dbReference type="EC" id="2.3.1.269"/>
    </reaction>
</comment>
<dbReference type="InterPro" id="IPR045378">
    <property type="entry name" value="LNT_N"/>
</dbReference>
<proteinExistence type="inferred from homology"/>
<dbReference type="GO" id="GO:0005886">
    <property type="term" value="C:plasma membrane"/>
    <property type="evidence" value="ECO:0007669"/>
    <property type="project" value="UniProtKB-SubCell"/>
</dbReference>
<feature type="transmembrane region" description="Helical" evidence="9">
    <location>
        <begin position="213"/>
        <end position="232"/>
    </location>
</feature>
<dbReference type="HAMAP" id="MF_01148">
    <property type="entry name" value="Lnt"/>
    <property type="match status" value="1"/>
</dbReference>
<keyword evidence="7 9" id="KW-0472">Membrane</keyword>
<dbReference type="NCBIfam" id="TIGR00546">
    <property type="entry name" value="lnt"/>
    <property type="match status" value="1"/>
</dbReference>
<gene>
    <name evidence="9 11" type="primary">lnt</name>
    <name evidence="11" type="ORF">FQV27_03190</name>
</gene>
<dbReference type="InterPro" id="IPR036526">
    <property type="entry name" value="C-N_Hydrolase_sf"/>
</dbReference>
<dbReference type="Proteomes" id="UP000321562">
    <property type="component" value="Unassembled WGS sequence"/>
</dbReference>
<dbReference type="CDD" id="cd07571">
    <property type="entry name" value="ALP_N-acyl_transferase"/>
    <property type="match status" value="1"/>
</dbReference>
<evidence type="ECO:0000313" key="12">
    <source>
        <dbReference type="Proteomes" id="UP000321562"/>
    </source>
</evidence>
<evidence type="ECO:0000313" key="11">
    <source>
        <dbReference type="EMBL" id="TXB70869.1"/>
    </source>
</evidence>
<feature type="transmembrane region" description="Helical" evidence="9">
    <location>
        <begin position="179"/>
        <end position="201"/>
    </location>
</feature>
<feature type="transmembrane region" description="Helical" evidence="9">
    <location>
        <begin position="101"/>
        <end position="120"/>
    </location>
</feature>
<accession>A0A5C6S7M8</accession>
<keyword evidence="6 9" id="KW-1133">Transmembrane helix</keyword>
<keyword evidence="12" id="KW-1185">Reference proteome</keyword>
<feature type="transmembrane region" description="Helical" evidence="9">
    <location>
        <begin position="141"/>
        <end position="159"/>
    </location>
</feature>
<dbReference type="UniPathway" id="UPA00666"/>
<keyword evidence="8 9" id="KW-0012">Acyltransferase</keyword>
<keyword evidence="4 9" id="KW-0808">Transferase</keyword>